<gene>
    <name evidence="3" type="ORF">CCE28_05870</name>
</gene>
<dbReference type="AlphaFoldDB" id="A0A267MLF4"/>
<dbReference type="InterPro" id="IPR002852">
    <property type="entry name" value="UPF0251"/>
</dbReference>
<dbReference type="PANTHER" id="PTHR37478">
    <property type="match status" value="1"/>
</dbReference>
<dbReference type="EMBL" id="NIBG01000003">
    <property type="protein sequence ID" value="PAB60421.1"/>
    <property type="molecule type" value="Genomic_DNA"/>
</dbReference>
<reference evidence="3 4" key="1">
    <citation type="submission" date="2017-06" db="EMBL/GenBank/DDBJ databases">
        <title>Draft genome sequence of anaerobic fermentative bacterium Anaeromicrobium sediminis DY2726D isolated from West Pacific Ocean sediments.</title>
        <authorList>
            <person name="Zeng X."/>
        </authorList>
    </citation>
    <scope>NUCLEOTIDE SEQUENCE [LARGE SCALE GENOMIC DNA]</scope>
    <source>
        <strain evidence="3 4">DY2726D</strain>
    </source>
</reference>
<dbReference type="PANTHER" id="PTHR37478:SF2">
    <property type="entry name" value="UPF0251 PROTEIN TK0562"/>
    <property type="match status" value="1"/>
</dbReference>
<name>A0A267MLF4_9FIRM</name>
<keyword evidence="4" id="KW-1185">Reference proteome</keyword>
<sequence>MPRPTKLRKIAFMPENRYFVPVGKSKCSIEEIQLKLEEVEAMRLKDIEKLSQEECAKEMQVSRQTFQLILDEARRKVAQAITNGMAIHIQGGNYTMNICKYECENCGNNFDEAYEKEEHVCPKCGSNDVLCVITKRCCMKGNRKPWCKKFDDDGS</sequence>
<dbReference type="SUPFAM" id="SSF88659">
    <property type="entry name" value="Sigma3 and sigma4 domains of RNA polymerase sigma factors"/>
    <property type="match status" value="1"/>
</dbReference>
<comment type="caution">
    <text evidence="3">The sequence shown here is derived from an EMBL/GenBank/DDBJ whole genome shotgun (WGS) entry which is preliminary data.</text>
</comment>
<accession>A0A267MLF4</accession>
<dbReference type="RefSeq" id="WP_095131913.1">
    <property type="nucleotide sequence ID" value="NZ_NIBG01000003.1"/>
</dbReference>
<evidence type="ECO:0000313" key="3">
    <source>
        <dbReference type="EMBL" id="PAB60421.1"/>
    </source>
</evidence>
<dbReference type="InterPro" id="IPR013324">
    <property type="entry name" value="RNA_pol_sigma_r3/r4-like"/>
</dbReference>
<comment type="similarity">
    <text evidence="1 2">Belongs to the UPF0251 family.</text>
</comment>
<dbReference type="Pfam" id="PF02001">
    <property type="entry name" value="DUF134"/>
    <property type="match status" value="1"/>
</dbReference>
<dbReference type="OrthoDB" id="280278at2"/>
<dbReference type="Proteomes" id="UP000216024">
    <property type="component" value="Unassembled WGS sequence"/>
</dbReference>
<protein>
    <recommendedName>
        <fullName evidence="2">UPF0251 protein CCE28_05870</fullName>
    </recommendedName>
</protein>
<organism evidence="3 4">
    <name type="scientific">Anaeromicrobium sediminis</name>
    <dbReference type="NCBI Taxonomy" id="1478221"/>
    <lineage>
        <taxon>Bacteria</taxon>
        <taxon>Bacillati</taxon>
        <taxon>Bacillota</taxon>
        <taxon>Clostridia</taxon>
        <taxon>Peptostreptococcales</taxon>
        <taxon>Thermotaleaceae</taxon>
        <taxon>Anaeromicrobium</taxon>
    </lineage>
</organism>
<evidence type="ECO:0000256" key="2">
    <source>
        <dbReference type="HAMAP-Rule" id="MF_00674"/>
    </source>
</evidence>
<dbReference type="HAMAP" id="MF_00674">
    <property type="entry name" value="UPF0251"/>
    <property type="match status" value="1"/>
</dbReference>
<evidence type="ECO:0000256" key="1">
    <source>
        <dbReference type="ARBA" id="ARBA00009350"/>
    </source>
</evidence>
<evidence type="ECO:0000313" key="4">
    <source>
        <dbReference type="Proteomes" id="UP000216024"/>
    </source>
</evidence>
<proteinExistence type="inferred from homology"/>